<dbReference type="GO" id="GO:0015221">
    <property type="term" value="F:lipopolysaccharide transmembrane transporter activity"/>
    <property type="evidence" value="ECO:0007669"/>
    <property type="project" value="InterPro"/>
</dbReference>
<name>A0A840FFM4_9SPHN</name>
<dbReference type="EMBL" id="JACIEV010000020">
    <property type="protein sequence ID" value="MBB4155701.1"/>
    <property type="molecule type" value="Genomic_DNA"/>
</dbReference>
<feature type="transmembrane region" description="Helical" evidence="1">
    <location>
        <begin position="31"/>
        <end position="49"/>
    </location>
</feature>
<dbReference type="Gene3D" id="2.60.450.10">
    <property type="entry name" value="Lipopolysaccharide (LPS) transport protein A like domain"/>
    <property type="match status" value="1"/>
</dbReference>
<keyword evidence="1" id="KW-0812">Transmembrane</keyword>
<dbReference type="InterPro" id="IPR010664">
    <property type="entry name" value="LipoPS_assembly_LptC-rel"/>
</dbReference>
<organism evidence="2 3">
    <name type="scientific">Sphingomonas jinjuensis</name>
    <dbReference type="NCBI Taxonomy" id="535907"/>
    <lineage>
        <taxon>Bacteria</taxon>
        <taxon>Pseudomonadati</taxon>
        <taxon>Pseudomonadota</taxon>
        <taxon>Alphaproteobacteria</taxon>
        <taxon>Sphingomonadales</taxon>
        <taxon>Sphingomonadaceae</taxon>
        <taxon>Sphingomonas</taxon>
    </lineage>
</organism>
<dbReference type="Pfam" id="PF06835">
    <property type="entry name" value="LptC"/>
    <property type="match status" value="1"/>
</dbReference>
<keyword evidence="3" id="KW-1185">Reference proteome</keyword>
<keyword evidence="1" id="KW-0472">Membrane</keyword>
<reference evidence="2 3" key="1">
    <citation type="submission" date="2020-08" db="EMBL/GenBank/DDBJ databases">
        <title>Genomic Encyclopedia of Type Strains, Phase IV (KMG-IV): sequencing the most valuable type-strain genomes for metagenomic binning, comparative biology and taxonomic classification.</title>
        <authorList>
            <person name="Goeker M."/>
        </authorList>
    </citation>
    <scope>NUCLEOTIDE SEQUENCE [LARGE SCALE GENOMIC DNA]</scope>
    <source>
        <strain evidence="2 3">YC6723</strain>
    </source>
</reference>
<protein>
    <submittedName>
        <fullName evidence="2">Lipopolysaccharide export system protein LptC</fullName>
    </submittedName>
</protein>
<evidence type="ECO:0000313" key="2">
    <source>
        <dbReference type="EMBL" id="MBB4155701.1"/>
    </source>
</evidence>
<dbReference type="InterPro" id="IPR026265">
    <property type="entry name" value="LptC"/>
</dbReference>
<dbReference type="Proteomes" id="UP000529795">
    <property type="component" value="Unassembled WGS sequence"/>
</dbReference>
<dbReference type="GO" id="GO:0005886">
    <property type="term" value="C:plasma membrane"/>
    <property type="evidence" value="ECO:0007669"/>
    <property type="project" value="InterPro"/>
</dbReference>
<comment type="caution">
    <text evidence="2">The sequence shown here is derived from an EMBL/GenBank/DDBJ whole genome shotgun (WGS) entry which is preliminary data.</text>
</comment>
<gene>
    <name evidence="2" type="ORF">GGQ80_003626</name>
</gene>
<proteinExistence type="predicted"/>
<sequence>MSDAAVRMQSARARWAEPGSRHDRIIAIARVGLPISIGVLAAFLVMAPLTSSGDVSFVLDKNKVEIAKERMRSEAARYRGQDGKGQAFLLEAGSAVQKSSAEPIVQLQTLAASLELPDGPATIRANTGRYDMDSEQVKIDGPVAVRAANGYSLDTRDAIVDLKDRKLASDSPTTGTLPQGTFRGDRLRADLAERTVTLEGNARLRVVPQRTR</sequence>
<dbReference type="AlphaFoldDB" id="A0A840FFM4"/>
<evidence type="ECO:0000256" key="1">
    <source>
        <dbReference type="SAM" id="Phobius"/>
    </source>
</evidence>
<dbReference type="RefSeq" id="WP_183987421.1">
    <property type="nucleotide sequence ID" value="NZ_JACIEV010000020.1"/>
</dbReference>
<accession>A0A840FFM4</accession>
<keyword evidence="1" id="KW-1133">Transmembrane helix</keyword>
<evidence type="ECO:0000313" key="3">
    <source>
        <dbReference type="Proteomes" id="UP000529795"/>
    </source>
</evidence>
<dbReference type="NCBIfam" id="TIGR04409">
    <property type="entry name" value="LptC_YrbK"/>
    <property type="match status" value="1"/>
</dbReference>